<accession>A0A6P5ZI15</accession>
<sequence>MEKGEVNWSEDVEDLVTAGDTQAAIFPKPPSRTPSDVVVSGRPPDSKVTAPKRRGRETFSYRKSKLYGKWLSEMSVHEDTENEDVCKNPEAKTMECKPLCLSIQAKYGTCHVLVLVEFSPSTRTTDLEKLFEDFRD</sequence>
<evidence type="ECO:0000313" key="5">
    <source>
        <dbReference type="RefSeq" id="XP_022752514.1"/>
    </source>
</evidence>
<evidence type="ECO:0000313" key="3">
    <source>
        <dbReference type="RefSeq" id="XP_022752512.1"/>
    </source>
</evidence>
<evidence type="ECO:0000256" key="1">
    <source>
        <dbReference type="SAM" id="MobiDB-lite"/>
    </source>
</evidence>
<reference evidence="3 4" key="1">
    <citation type="submission" date="2025-04" db="UniProtKB">
        <authorList>
            <consortium name="RefSeq"/>
        </authorList>
    </citation>
    <scope>IDENTIFICATION</scope>
    <source>
        <tissue evidence="3 4">Fruit stalk</tissue>
    </source>
</reference>
<dbReference type="RefSeq" id="XP_022752514.1">
    <property type="nucleotide sequence ID" value="XM_022896779.1"/>
</dbReference>
<dbReference type="OrthoDB" id="5418203at2759"/>
<feature type="region of interest" description="Disordered" evidence="1">
    <location>
        <begin position="19"/>
        <end position="54"/>
    </location>
</feature>
<keyword evidence="2" id="KW-1185">Reference proteome</keyword>
<protein>
    <submittedName>
        <fullName evidence="3 4">Uncharacterized protein LOC111301243 isoform X1</fullName>
    </submittedName>
</protein>
<organism evidence="2 4">
    <name type="scientific">Durio zibethinus</name>
    <name type="common">Durian</name>
    <dbReference type="NCBI Taxonomy" id="66656"/>
    <lineage>
        <taxon>Eukaryota</taxon>
        <taxon>Viridiplantae</taxon>
        <taxon>Streptophyta</taxon>
        <taxon>Embryophyta</taxon>
        <taxon>Tracheophyta</taxon>
        <taxon>Spermatophyta</taxon>
        <taxon>Magnoliopsida</taxon>
        <taxon>eudicotyledons</taxon>
        <taxon>Gunneridae</taxon>
        <taxon>Pentapetalae</taxon>
        <taxon>rosids</taxon>
        <taxon>malvids</taxon>
        <taxon>Malvales</taxon>
        <taxon>Malvaceae</taxon>
        <taxon>Helicteroideae</taxon>
        <taxon>Durio</taxon>
    </lineage>
</organism>
<dbReference type="GeneID" id="111301243"/>
<evidence type="ECO:0000313" key="4">
    <source>
        <dbReference type="RefSeq" id="XP_022752513.1"/>
    </source>
</evidence>
<gene>
    <name evidence="3 4 5" type="primary">LOC111301243</name>
</gene>
<dbReference type="Proteomes" id="UP000515121">
    <property type="component" value="Unplaced"/>
</dbReference>
<evidence type="ECO:0000313" key="2">
    <source>
        <dbReference type="Proteomes" id="UP000515121"/>
    </source>
</evidence>
<name>A0A6P5ZI15_DURZI</name>
<proteinExistence type="predicted"/>
<dbReference type="RefSeq" id="XP_022752513.1">
    <property type="nucleotide sequence ID" value="XM_022896778.1"/>
</dbReference>
<dbReference type="RefSeq" id="XP_022752512.1">
    <property type="nucleotide sequence ID" value="XM_022896777.1"/>
</dbReference>
<dbReference type="AlphaFoldDB" id="A0A6P5ZI15"/>
<dbReference type="KEGG" id="dzi:111301243"/>